<dbReference type="EMBL" id="BAABHO010000058">
    <property type="protein sequence ID" value="GAA4807808.1"/>
    <property type="molecule type" value="Genomic_DNA"/>
</dbReference>
<accession>A0ABP9CE24</accession>
<evidence type="ECO:0008006" key="3">
    <source>
        <dbReference type="Google" id="ProtNLM"/>
    </source>
</evidence>
<evidence type="ECO:0000313" key="2">
    <source>
        <dbReference type="Proteomes" id="UP001500928"/>
    </source>
</evidence>
<sequence length="400" mass="40865">MRRTVVRDPSNGPVIDIGGPASVPAVLGIVRPCRHHLSPALHRRWAAHLCGTCLSLRDGHGQLARTATNVDALLVSVLAAAQAGPDTATERRAGPCPARGLRTATVVSGDAAALAAHAALLLAAGHLADHVDDAQGAFRHRPLAAAGRRVATRWSDRARATAPTGFDPSALLAVPARQHAVEHAAGTVTLADATAPTADAVAAAFAHTAVLAGRPANAAPLAVTGAAFGRLAHLIDALDDLDDDRRDGRWNPVDATGAGVDATRALARAQVATIAATLPTVALTDGLDARLAHRLLVHETDRALGRTLLRSEQPSTDQPPHPGDHPGSHPPREFLAGCAAAAGLCCTGQLCCTDPITGPWSGQPRSNPCATCCDCTDCGCDCCDCCSDGDGCCSCCDCGS</sequence>
<evidence type="ECO:0000313" key="1">
    <source>
        <dbReference type="EMBL" id="GAA4807808.1"/>
    </source>
</evidence>
<proteinExistence type="predicted"/>
<organism evidence="1 2">
    <name type="scientific">Actinomycetospora chlora</name>
    <dbReference type="NCBI Taxonomy" id="663608"/>
    <lineage>
        <taxon>Bacteria</taxon>
        <taxon>Bacillati</taxon>
        <taxon>Actinomycetota</taxon>
        <taxon>Actinomycetes</taxon>
        <taxon>Pseudonocardiales</taxon>
        <taxon>Pseudonocardiaceae</taxon>
        <taxon>Actinomycetospora</taxon>
    </lineage>
</organism>
<dbReference type="Pfam" id="PF18937">
    <property type="entry name" value="DUF5685"/>
    <property type="match status" value="1"/>
</dbReference>
<comment type="caution">
    <text evidence="1">The sequence shown here is derived from an EMBL/GenBank/DDBJ whole genome shotgun (WGS) entry which is preliminary data.</text>
</comment>
<protein>
    <recommendedName>
        <fullName evidence="3">Regulatory protein</fullName>
    </recommendedName>
</protein>
<keyword evidence="2" id="KW-1185">Reference proteome</keyword>
<name>A0ABP9CE24_9PSEU</name>
<reference evidence="2" key="1">
    <citation type="journal article" date="2019" name="Int. J. Syst. Evol. Microbiol.">
        <title>The Global Catalogue of Microorganisms (GCM) 10K type strain sequencing project: providing services to taxonomists for standard genome sequencing and annotation.</title>
        <authorList>
            <consortium name="The Broad Institute Genomics Platform"/>
            <consortium name="The Broad Institute Genome Sequencing Center for Infectious Disease"/>
            <person name="Wu L."/>
            <person name="Ma J."/>
        </authorList>
    </citation>
    <scope>NUCLEOTIDE SEQUENCE [LARGE SCALE GENOMIC DNA]</scope>
    <source>
        <strain evidence="2">JCM 17979</strain>
    </source>
</reference>
<dbReference type="InterPro" id="IPR043740">
    <property type="entry name" value="DUF5685"/>
</dbReference>
<dbReference type="Proteomes" id="UP001500928">
    <property type="component" value="Unassembled WGS sequence"/>
</dbReference>
<gene>
    <name evidence="1" type="ORF">GCM10023200_51840</name>
</gene>